<organism evidence="7 8">
    <name type="scientific">Streptomyces tremellae</name>
    <dbReference type="NCBI Taxonomy" id="1124239"/>
    <lineage>
        <taxon>Bacteria</taxon>
        <taxon>Bacillati</taxon>
        <taxon>Actinomycetota</taxon>
        <taxon>Actinomycetes</taxon>
        <taxon>Kitasatosporales</taxon>
        <taxon>Streptomycetaceae</taxon>
        <taxon>Streptomyces</taxon>
    </lineage>
</organism>
<evidence type="ECO:0000313" key="7">
    <source>
        <dbReference type="EMBL" id="GAA3713382.1"/>
    </source>
</evidence>
<comment type="similarity">
    <text evidence="1">Belongs to the ABC transporter superfamily.</text>
</comment>
<feature type="domain" description="ABC transporter" evidence="6">
    <location>
        <begin position="1"/>
        <end position="233"/>
    </location>
</feature>
<dbReference type="Proteomes" id="UP001499884">
    <property type="component" value="Unassembled WGS sequence"/>
</dbReference>
<name>A0ABP7E4C0_9ACTN</name>
<comment type="caution">
    <text evidence="7">The sequence shown here is derived from an EMBL/GenBank/DDBJ whole genome shotgun (WGS) entry which is preliminary data.</text>
</comment>
<dbReference type="PROSITE" id="PS50893">
    <property type="entry name" value="ABC_TRANSPORTER_2"/>
    <property type="match status" value="1"/>
</dbReference>
<evidence type="ECO:0000256" key="2">
    <source>
        <dbReference type="ARBA" id="ARBA00022448"/>
    </source>
</evidence>
<accession>A0ABP7E4C0</accession>
<evidence type="ECO:0000313" key="8">
    <source>
        <dbReference type="Proteomes" id="UP001499884"/>
    </source>
</evidence>
<keyword evidence="8" id="KW-1185">Reference proteome</keyword>
<dbReference type="EMBL" id="BAABEP010000003">
    <property type="protein sequence ID" value="GAA3713382.1"/>
    <property type="molecule type" value="Genomic_DNA"/>
</dbReference>
<dbReference type="InterPro" id="IPR050319">
    <property type="entry name" value="ABC_transp_ATP-bind"/>
</dbReference>
<dbReference type="Gene3D" id="3.40.50.300">
    <property type="entry name" value="P-loop containing nucleotide triphosphate hydrolases"/>
    <property type="match status" value="1"/>
</dbReference>
<dbReference type="Pfam" id="PF00005">
    <property type="entry name" value="ABC_tran"/>
    <property type="match status" value="1"/>
</dbReference>
<protein>
    <recommendedName>
        <fullName evidence="6">ABC transporter domain-containing protein</fullName>
    </recommendedName>
</protein>
<dbReference type="PANTHER" id="PTHR43776:SF7">
    <property type="entry name" value="D,D-DIPEPTIDE TRANSPORT ATP-BINDING PROTEIN DDPF-RELATED"/>
    <property type="match status" value="1"/>
</dbReference>
<dbReference type="SUPFAM" id="SSF52540">
    <property type="entry name" value="P-loop containing nucleoside triphosphate hydrolases"/>
    <property type="match status" value="1"/>
</dbReference>
<keyword evidence="2" id="KW-0813">Transport</keyword>
<sequence length="313" mass="33275">MGPAAPVHAVDGVEPDIRAGETPGLVGESGSGKSTTLYEILGLGRPERGEVEILGRSTARLGRGEAGRLRSRVQIVFQDPLASLDPRMPVGDIVAEPLRAQGAGRATVARRISELLALVGLDAAHAARFPHEFSDGQGQRICIARALSVEPRLLVLDEPVSALDVSIQAGILGLLQQLKHRLGLAYLFVSHDLSVVRHIADRVSVMHLGGTVEAGSVAEVFTAPRHPYTQALLSAVPLPDPPRERARKRILLAGDPPSPTHRESGCRFRGRCPVFAALESGDREPCVSTVPPLTPHGTDQAAACHHPRARAVL</sequence>
<dbReference type="PANTHER" id="PTHR43776">
    <property type="entry name" value="TRANSPORT ATP-BINDING PROTEIN"/>
    <property type="match status" value="1"/>
</dbReference>
<dbReference type="SMART" id="SM00382">
    <property type="entry name" value="AAA"/>
    <property type="match status" value="1"/>
</dbReference>
<dbReference type="InterPro" id="IPR027417">
    <property type="entry name" value="P-loop_NTPase"/>
</dbReference>
<reference evidence="8" key="1">
    <citation type="journal article" date="2019" name="Int. J. Syst. Evol. Microbiol.">
        <title>The Global Catalogue of Microorganisms (GCM) 10K type strain sequencing project: providing services to taxonomists for standard genome sequencing and annotation.</title>
        <authorList>
            <consortium name="The Broad Institute Genomics Platform"/>
            <consortium name="The Broad Institute Genome Sequencing Center for Infectious Disease"/>
            <person name="Wu L."/>
            <person name="Ma J."/>
        </authorList>
    </citation>
    <scope>NUCLEOTIDE SEQUENCE [LARGE SCALE GENOMIC DNA]</scope>
    <source>
        <strain evidence="8">JCM 30846</strain>
    </source>
</reference>
<dbReference type="CDD" id="cd03257">
    <property type="entry name" value="ABC_NikE_OppD_transporters"/>
    <property type="match status" value="1"/>
</dbReference>
<keyword evidence="3" id="KW-0547">Nucleotide-binding</keyword>
<dbReference type="InterPro" id="IPR003439">
    <property type="entry name" value="ABC_transporter-like_ATP-bd"/>
</dbReference>
<evidence type="ECO:0000256" key="1">
    <source>
        <dbReference type="ARBA" id="ARBA00005417"/>
    </source>
</evidence>
<dbReference type="NCBIfam" id="TIGR01727">
    <property type="entry name" value="oligo_HPY"/>
    <property type="match status" value="1"/>
</dbReference>
<keyword evidence="4" id="KW-0067">ATP-binding</keyword>
<gene>
    <name evidence="7" type="ORF">GCM10023082_08920</name>
</gene>
<evidence type="ECO:0000259" key="6">
    <source>
        <dbReference type="PROSITE" id="PS50893"/>
    </source>
</evidence>
<evidence type="ECO:0000256" key="5">
    <source>
        <dbReference type="SAM" id="MobiDB-lite"/>
    </source>
</evidence>
<feature type="region of interest" description="Disordered" evidence="5">
    <location>
        <begin position="1"/>
        <end position="31"/>
    </location>
</feature>
<dbReference type="InterPro" id="IPR013563">
    <property type="entry name" value="Oligopep_ABC_C"/>
</dbReference>
<proteinExistence type="inferred from homology"/>
<dbReference type="InterPro" id="IPR003593">
    <property type="entry name" value="AAA+_ATPase"/>
</dbReference>
<evidence type="ECO:0000256" key="4">
    <source>
        <dbReference type="ARBA" id="ARBA00022840"/>
    </source>
</evidence>
<evidence type="ECO:0000256" key="3">
    <source>
        <dbReference type="ARBA" id="ARBA00022741"/>
    </source>
</evidence>
<dbReference type="Pfam" id="PF08352">
    <property type="entry name" value="oligo_HPY"/>
    <property type="match status" value="1"/>
</dbReference>